<dbReference type="PANTHER" id="PTHR48079">
    <property type="entry name" value="PROTEIN YEEZ"/>
    <property type="match status" value="1"/>
</dbReference>
<evidence type="ECO:0000259" key="1">
    <source>
        <dbReference type="Pfam" id="PF01370"/>
    </source>
</evidence>
<dbReference type="GO" id="GO:0005737">
    <property type="term" value="C:cytoplasm"/>
    <property type="evidence" value="ECO:0007669"/>
    <property type="project" value="TreeGrafter"/>
</dbReference>
<reference evidence="2 3" key="1">
    <citation type="submission" date="2020-02" db="EMBL/GenBank/DDBJ databases">
        <title>Complete genome sequence of Pseudomonas multiresinivorans ORNL1.</title>
        <authorList>
            <person name="Podar M."/>
        </authorList>
    </citation>
    <scope>NUCLEOTIDE SEQUENCE [LARGE SCALE GENOMIC DNA]</scope>
    <source>
        <strain evidence="3">populi</strain>
    </source>
</reference>
<name>A0A7Z3BLF5_9PSED</name>
<proteinExistence type="predicted"/>
<dbReference type="AlphaFoldDB" id="A0A7Z3BLF5"/>
<dbReference type="PANTHER" id="PTHR48079:SF6">
    <property type="entry name" value="NAD(P)-BINDING DOMAIN-CONTAINING PROTEIN-RELATED"/>
    <property type="match status" value="1"/>
</dbReference>
<dbReference type="InterPro" id="IPR051783">
    <property type="entry name" value="NAD(P)-dependent_oxidoreduct"/>
</dbReference>
<protein>
    <submittedName>
        <fullName evidence="2">NAD-dependent epimerase/dehydratase family protein</fullName>
    </submittedName>
</protein>
<dbReference type="RefSeq" id="WP_169938361.1">
    <property type="nucleotide sequence ID" value="NZ_CP048833.1"/>
</dbReference>
<dbReference type="InterPro" id="IPR036291">
    <property type="entry name" value="NAD(P)-bd_dom_sf"/>
</dbReference>
<dbReference type="SUPFAM" id="SSF51735">
    <property type="entry name" value="NAD(P)-binding Rossmann-fold domains"/>
    <property type="match status" value="1"/>
</dbReference>
<feature type="domain" description="NAD-dependent epimerase/dehydratase" evidence="1">
    <location>
        <begin position="4"/>
        <end position="209"/>
    </location>
</feature>
<evidence type="ECO:0000313" key="2">
    <source>
        <dbReference type="EMBL" id="QJP08864.1"/>
    </source>
</evidence>
<organism evidence="2 3">
    <name type="scientific">Pseudomonas multiresinivorans</name>
    <dbReference type="NCBI Taxonomy" id="95301"/>
    <lineage>
        <taxon>Bacteria</taxon>
        <taxon>Pseudomonadati</taxon>
        <taxon>Pseudomonadota</taxon>
        <taxon>Gammaproteobacteria</taxon>
        <taxon>Pseudomonadales</taxon>
        <taxon>Pseudomonadaceae</taxon>
        <taxon>Pseudomonas</taxon>
    </lineage>
</organism>
<dbReference type="KEGG" id="pmui:G4G71_13615"/>
<accession>A0A7Z3BLF5</accession>
<dbReference type="InterPro" id="IPR001509">
    <property type="entry name" value="Epimerase_deHydtase"/>
</dbReference>
<dbReference type="Proteomes" id="UP000502549">
    <property type="component" value="Chromosome"/>
</dbReference>
<sequence>MQTILGATGQIAVELARELNRAYTTNLRLVSRRPEKVNDSDSLVPADLLDAGQAARAVEGSSIVYFTAGLPPDTRLWEEQFPTMLKNALDATRAAKAKFVYFDNTYMYPQDGRVLTEASVFEPLGRKGKVRAAMASMVLQEAARGEIPVVIGRAPEFYGPDKTQSITNTLVIDKIKLGQTPRVPVRDDTRRTLIWTPDASRALAALGNAADTFGQTWHLPCDDDRLTYRQIVASASDLVGREPSYRVLGKWTLIAAGLLSRQVRELRELLPRYERDNLFDSAKFKRRFPEFQVTTYRRGLEQLFAESSPNPFER</sequence>
<keyword evidence="3" id="KW-1185">Reference proteome</keyword>
<dbReference type="Gene3D" id="3.40.50.720">
    <property type="entry name" value="NAD(P)-binding Rossmann-like Domain"/>
    <property type="match status" value="1"/>
</dbReference>
<gene>
    <name evidence="2" type="ORF">G4G71_13615</name>
</gene>
<dbReference type="GO" id="GO:0004029">
    <property type="term" value="F:aldehyde dehydrogenase (NAD+) activity"/>
    <property type="evidence" value="ECO:0007669"/>
    <property type="project" value="TreeGrafter"/>
</dbReference>
<dbReference type="Pfam" id="PF01370">
    <property type="entry name" value="Epimerase"/>
    <property type="match status" value="1"/>
</dbReference>
<dbReference type="EMBL" id="CP048833">
    <property type="protein sequence ID" value="QJP08864.1"/>
    <property type="molecule type" value="Genomic_DNA"/>
</dbReference>
<evidence type="ECO:0000313" key="3">
    <source>
        <dbReference type="Proteomes" id="UP000502549"/>
    </source>
</evidence>